<reference evidence="5" key="1">
    <citation type="submission" date="2022-08" db="EMBL/GenBank/DDBJ databases">
        <title>Genome sequencing of akame (Lates japonicus).</title>
        <authorList>
            <person name="Hashiguchi Y."/>
            <person name="Takahashi H."/>
        </authorList>
    </citation>
    <scope>NUCLEOTIDE SEQUENCE</scope>
    <source>
        <strain evidence="5">Kochi</strain>
    </source>
</reference>
<dbReference type="Pfam" id="PF24668">
    <property type="entry name" value="KH_Vigilin"/>
    <property type="match status" value="1"/>
</dbReference>
<keyword evidence="6" id="KW-1185">Reference proteome</keyword>
<evidence type="ECO:0000256" key="2">
    <source>
        <dbReference type="ARBA" id="ARBA00022884"/>
    </source>
</evidence>
<name>A0AAD3NDC9_LATJO</name>
<dbReference type="Proteomes" id="UP001279410">
    <property type="component" value="Unassembled WGS sequence"/>
</dbReference>
<dbReference type="AlphaFoldDB" id="A0AAD3NDC9"/>
<dbReference type="InterPro" id="IPR057778">
    <property type="entry name" value="KH_Vigilin_N"/>
</dbReference>
<gene>
    <name evidence="5" type="ORF">AKAME5_002220500</name>
</gene>
<evidence type="ECO:0000259" key="4">
    <source>
        <dbReference type="Pfam" id="PF24668"/>
    </source>
</evidence>
<proteinExistence type="predicted"/>
<feature type="region of interest" description="Disordered" evidence="3">
    <location>
        <begin position="1"/>
        <end position="61"/>
    </location>
</feature>
<evidence type="ECO:0000256" key="1">
    <source>
        <dbReference type="ARBA" id="ARBA00022737"/>
    </source>
</evidence>
<evidence type="ECO:0000313" key="5">
    <source>
        <dbReference type="EMBL" id="GLD70886.1"/>
    </source>
</evidence>
<evidence type="ECO:0000313" key="6">
    <source>
        <dbReference type="Proteomes" id="UP001279410"/>
    </source>
</evidence>
<sequence length="106" mass="10952">MSSVAVLTPEAGHTAVASGPGDLWLVPEMRPTSPPRAFPLRRKEAPGEGRSPASGVGSRSGPVASVITQVFTCPWRSVATSSGGEEAKVCLDIMQRTGAHIELCPG</sequence>
<organism evidence="5 6">
    <name type="scientific">Lates japonicus</name>
    <name type="common">Japanese lates</name>
    <dbReference type="NCBI Taxonomy" id="270547"/>
    <lineage>
        <taxon>Eukaryota</taxon>
        <taxon>Metazoa</taxon>
        <taxon>Chordata</taxon>
        <taxon>Craniata</taxon>
        <taxon>Vertebrata</taxon>
        <taxon>Euteleostomi</taxon>
        <taxon>Actinopterygii</taxon>
        <taxon>Neopterygii</taxon>
        <taxon>Teleostei</taxon>
        <taxon>Neoteleostei</taxon>
        <taxon>Acanthomorphata</taxon>
        <taxon>Carangaria</taxon>
        <taxon>Carangaria incertae sedis</taxon>
        <taxon>Centropomidae</taxon>
        <taxon>Lates</taxon>
    </lineage>
</organism>
<accession>A0AAD3NDC9</accession>
<keyword evidence="1" id="KW-0677">Repeat</keyword>
<feature type="domain" description="Vigilin N-terminal KH" evidence="4">
    <location>
        <begin position="83"/>
        <end position="104"/>
    </location>
</feature>
<protein>
    <submittedName>
        <fullName evidence="5">Vigilin</fullName>
    </submittedName>
</protein>
<evidence type="ECO:0000256" key="3">
    <source>
        <dbReference type="SAM" id="MobiDB-lite"/>
    </source>
</evidence>
<keyword evidence="2" id="KW-0694">RNA-binding</keyword>
<dbReference type="EMBL" id="BRZM01000458">
    <property type="protein sequence ID" value="GLD70886.1"/>
    <property type="molecule type" value="Genomic_DNA"/>
</dbReference>
<comment type="caution">
    <text evidence="5">The sequence shown here is derived from an EMBL/GenBank/DDBJ whole genome shotgun (WGS) entry which is preliminary data.</text>
</comment>